<sequence length="203" mass="24143">MKILLVFIFGSTVFCSETAIQERDDRIPTKILEHYWPVINCLLERESCTPVSEFLAVALPDFLRNQLDSYDYKDKVLLKTHSRNIRKYFPHEWELIEKKFHKRSKYNFSVNSISSADYKIDYLRKEQGEKNDEFSRLAAESFVSNNFTNMVKLCKDLITDLVVYGDCLICNKNSLKWLNDIKNYLQTTYPRELREIVMKNKNR</sequence>
<proteinExistence type="predicted"/>
<dbReference type="Gene3D" id="1.10.2080.10">
    <property type="entry name" value="Insect odorant-binding protein A10/Ejaculatory bulb-specific protein 3"/>
    <property type="match status" value="1"/>
</dbReference>
<dbReference type="Pfam" id="PF03392">
    <property type="entry name" value="OS-D"/>
    <property type="match status" value="1"/>
</dbReference>
<gene>
    <name evidence="2" type="ORF">HICCMSTLAB_LOCUS9099</name>
</gene>
<evidence type="ECO:0000313" key="3">
    <source>
        <dbReference type="Proteomes" id="UP000786811"/>
    </source>
</evidence>
<dbReference type="InterPro" id="IPR005055">
    <property type="entry name" value="A10/PebIII"/>
</dbReference>
<dbReference type="EMBL" id="CAJNRD030001122">
    <property type="protein sequence ID" value="CAG5099519.1"/>
    <property type="molecule type" value="Genomic_DNA"/>
</dbReference>
<keyword evidence="1" id="KW-0732">Signal</keyword>
<comment type="caution">
    <text evidence="2">The sequence shown here is derived from an EMBL/GenBank/DDBJ whole genome shotgun (WGS) entry which is preliminary data.</text>
</comment>
<accession>A0A8J2HGX8</accession>
<protein>
    <submittedName>
        <fullName evidence="2">Uncharacterized protein</fullName>
    </submittedName>
</protein>
<dbReference type="OrthoDB" id="7649454at2759"/>
<organism evidence="2 3">
    <name type="scientific">Cotesia congregata</name>
    <name type="common">Parasitoid wasp</name>
    <name type="synonym">Apanteles congregatus</name>
    <dbReference type="NCBI Taxonomy" id="51543"/>
    <lineage>
        <taxon>Eukaryota</taxon>
        <taxon>Metazoa</taxon>
        <taxon>Ecdysozoa</taxon>
        <taxon>Arthropoda</taxon>
        <taxon>Hexapoda</taxon>
        <taxon>Insecta</taxon>
        <taxon>Pterygota</taxon>
        <taxon>Neoptera</taxon>
        <taxon>Endopterygota</taxon>
        <taxon>Hymenoptera</taxon>
        <taxon>Apocrita</taxon>
        <taxon>Ichneumonoidea</taxon>
        <taxon>Braconidae</taxon>
        <taxon>Microgastrinae</taxon>
        <taxon>Cotesia</taxon>
    </lineage>
</organism>
<dbReference type="Proteomes" id="UP000786811">
    <property type="component" value="Unassembled WGS sequence"/>
</dbReference>
<name>A0A8J2HGX8_COTCN</name>
<dbReference type="AlphaFoldDB" id="A0A8J2HGX8"/>
<evidence type="ECO:0000256" key="1">
    <source>
        <dbReference type="SAM" id="SignalP"/>
    </source>
</evidence>
<reference evidence="2" key="1">
    <citation type="submission" date="2021-04" db="EMBL/GenBank/DDBJ databases">
        <authorList>
            <person name="Chebbi M.A.C M."/>
        </authorList>
    </citation>
    <scope>NUCLEOTIDE SEQUENCE</scope>
</reference>
<feature type="signal peptide" evidence="1">
    <location>
        <begin position="1"/>
        <end position="15"/>
    </location>
</feature>
<evidence type="ECO:0000313" key="2">
    <source>
        <dbReference type="EMBL" id="CAG5099519.1"/>
    </source>
</evidence>
<keyword evidence="3" id="KW-1185">Reference proteome</keyword>
<dbReference type="InterPro" id="IPR036682">
    <property type="entry name" value="OS_D_A10/PebIII_sf"/>
</dbReference>
<dbReference type="SUPFAM" id="SSF100910">
    <property type="entry name" value="Chemosensory protein Csp2"/>
    <property type="match status" value="1"/>
</dbReference>
<feature type="chain" id="PRO_5035201527" evidence="1">
    <location>
        <begin position="16"/>
        <end position="203"/>
    </location>
</feature>